<reference evidence="1" key="1">
    <citation type="submission" date="2021-06" db="EMBL/GenBank/DDBJ databases">
        <authorList>
            <person name="Kallberg Y."/>
            <person name="Tangrot J."/>
            <person name="Rosling A."/>
        </authorList>
    </citation>
    <scope>NUCLEOTIDE SEQUENCE</scope>
    <source>
        <strain evidence="1">AU212A</strain>
    </source>
</reference>
<name>A0ACA9KUN4_9GLOM</name>
<protein>
    <submittedName>
        <fullName evidence="1">4322_t:CDS:1</fullName>
    </submittedName>
</protein>
<keyword evidence="2" id="KW-1185">Reference proteome</keyword>
<dbReference type="EMBL" id="CAJVPM010002910">
    <property type="protein sequence ID" value="CAG8494472.1"/>
    <property type="molecule type" value="Genomic_DNA"/>
</dbReference>
<comment type="caution">
    <text evidence="1">The sequence shown here is derived from an EMBL/GenBank/DDBJ whole genome shotgun (WGS) entry which is preliminary data.</text>
</comment>
<evidence type="ECO:0000313" key="2">
    <source>
        <dbReference type="Proteomes" id="UP000789860"/>
    </source>
</evidence>
<gene>
    <name evidence="1" type="ORF">SCALOS_LOCUS2971</name>
</gene>
<accession>A0ACA9KUN4</accession>
<proteinExistence type="predicted"/>
<evidence type="ECO:0000313" key="1">
    <source>
        <dbReference type="EMBL" id="CAG8494472.1"/>
    </source>
</evidence>
<organism evidence="1 2">
    <name type="scientific">Scutellospora calospora</name>
    <dbReference type="NCBI Taxonomy" id="85575"/>
    <lineage>
        <taxon>Eukaryota</taxon>
        <taxon>Fungi</taxon>
        <taxon>Fungi incertae sedis</taxon>
        <taxon>Mucoromycota</taxon>
        <taxon>Glomeromycotina</taxon>
        <taxon>Glomeromycetes</taxon>
        <taxon>Diversisporales</taxon>
        <taxon>Gigasporaceae</taxon>
        <taxon>Scutellospora</taxon>
    </lineage>
</organism>
<dbReference type="Proteomes" id="UP000789860">
    <property type="component" value="Unassembled WGS sequence"/>
</dbReference>
<sequence length="135" mass="15391">MSDKESDLPEEDSLFFDSYSEASDNMSVGSGSRAVSIVSLENQLCATKKSKLPKRRWKYVKSSWVWKYFKVNKNGQHDICTVEILNLNNETVKCGHKFLHDGSTGNMSSHLQNKHDLYENKNKITSDVQDNEQGN</sequence>